<accession>A0A413T060</accession>
<evidence type="ECO:0000259" key="2">
    <source>
        <dbReference type="Pfam" id="PF25221"/>
    </source>
</evidence>
<evidence type="ECO:0000313" key="3">
    <source>
        <dbReference type="EMBL" id="RHA75883.1"/>
    </source>
</evidence>
<comment type="caution">
    <text evidence="3">The sequence shown here is derived from an EMBL/GenBank/DDBJ whole genome shotgun (WGS) entry which is preliminary data.</text>
</comment>
<sequence>MTKSIKMWLLGIFSLCFLLPVKALQPQDSIRFSLLTCAPGSEIYALFGHTALRYQNFSDQTDLVFNYGMFSFNTPHFVFRFVKGETDYQLGITPYPYFESEYALRGSSVYEQELNLTPAEKWKLLSLLEENYRPENREYRYNYFYDNCTTRARDQIERSIDGTVVYPEGKEGKTFRSIVHEFTAGSSWDELGIDLCLGAEADKPIDSRLQMFAPFYMRDFAAQAYILQPDGSRRPLVVKETKIVDVVPEEAAPSFPLSPMLCASCFLALLVLVAWWQWRIGRIWWGWDLLLFGLQGLAGCIITFLFFFSVHPTVGSNWMLILFNPLPLLLLPWGIRGVVKGKKDWFYRVNCVYLTLFITIIPFSPQEFNLTVLPLALGLLVNSVSHVLVLKKRYK</sequence>
<proteinExistence type="predicted"/>
<dbReference type="InterPro" id="IPR025178">
    <property type="entry name" value="Lnb_N"/>
</dbReference>
<dbReference type="EMBL" id="QSFT01000013">
    <property type="protein sequence ID" value="RHA75883.1"/>
    <property type="molecule type" value="Genomic_DNA"/>
</dbReference>
<dbReference type="Pfam" id="PF25221">
    <property type="entry name" value="5TMH_Lnb"/>
    <property type="match status" value="1"/>
</dbReference>
<evidence type="ECO:0000259" key="1">
    <source>
        <dbReference type="Pfam" id="PF13387"/>
    </source>
</evidence>
<name>A0A413T060_9BACT</name>
<dbReference type="Proteomes" id="UP000283855">
    <property type="component" value="Unassembled WGS sequence"/>
</dbReference>
<reference evidence="3 4" key="1">
    <citation type="submission" date="2018-08" db="EMBL/GenBank/DDBJ databases">
        <title>A genome reference for cultivated species of the human gut microbiota.</title>
        <authorList>
            <person name="Zou Y."/>
            <person name="Xue W."/>
            <person name="Luo G."/>
        </authorList>
    </citation>
    <scope>NUCLEOTIDE SEQUENCE [LARGE SCALE GENOMIC DNA]</scope>
    <source>
        <strain evidence="3 4">AM42-38</strain>
    </source>
</reference>
<dbReference type="InterPro" id="IPR057436">
    <property type="entry name" value="5TMH_Lnb"/>
</dbReference>
<evidence type="ECO:0000313" key="4">
    <source>
        <dbReference type="Proteomes" id="UP000283855"/>
    </source>
</evidence>
<feature type="domain" description="Lnb-like transmembrane" evidence="2">
    <location>
        <begin position="254"/>
        <end position="392"/>
    </location>
</feature>
<gene>
    <name evidence="3" type="ORF">DW921_07510</name>
</gene>
<dbReference type="GeneID" id="78405217"/>
<organism evidence="3 4">
    <name type="scientific">Phocaeicola coprophilus</name>
    <dbReference type="NCBI Taxonomy" id="387090"/>
    <lineage>
        <taxon>Bacteria</taxon>
        <taxon>Pseudomonadati</taxon>
        <taxon>Bacteroidota</taxon>
        <taxon>Bacteroidia</taxon>
        <taxon>Bacteroidales</taxon>
        <taxon>Bacteroidaceae</taxon>
        <taxon>Phocaeicola</taxon>
    </lineage>
</organism>
<protein>
    <submittedName>
        <fullName evidence="3">DUF4105 domain-containing protein</fullName>
    </submittedName>
</protein>
<feature type="domain" description="Lnb N-terminal periplasmic" evidence="1">
    <location>
        <begin position="28"/>
        <end position="160"/>
    </location>
</feature>
<dbReference type="Pfam" id="PF13387">
    <property type="entry name" value="Lnb_N"/>
    <property type="match status" value="1"/>
</dbReference>
<dbReference type="RefSeq" id="WP_008141348.1">
    <property type="nucleotide sequence ID" value="NZ_CABJGD010000013.1"/>
</dbReference>
<dbReference type="AlphaFoldDB" id="A0A413T060"/>